<keyword evidence="3" id="KW-0645">Protease</keyword>
<accession>A0A0C9TU07</accession>
<keyword evidence="5" id="KW-0378">Hydrolase</keyword>
<dbReference type="EC" id="3.4.19.12" evidence="2"/>
<dbReference type="EMBL" id="KN819349">
    <property type="protein sequence ID" value="KIJ13708.1"/>
    <property type="molecule type" value="Genomic_DNA"/>
</dbReference>
<dbReference type="AlphaFoldDB" id="A0A0C9TU07"/>
<organism evidence="7 8">
    <name type="scientific">Paxillus involutus ATCC 200175</name>
    <dbReference type="NCBI Taxonomy" id="664439"/>
    <lineage>
        <taxon>Eukaryota</taxon>
        <taxon>Fungi</taxon>
        <taxon>Dikarya</taxon>
        <taxon>Basidiomycota</taxon>
        <taxon>Agaricomycotina</taxon>
        <taxon>Agaricomycetes</taxon>
        <taxon>Agaricomycetidae</taxon>
        <taxon>Boletales</taxon>
        <taxon>Paxilineae</taxon>
        <taxon>Paxillaceae</taxon>
        <taxon>Paxillus</taxon>
    </lineage>
</organism>
<dbReference type="PANTHER" id="PTHR13367:SF34">
    <property type="match status" value="1"/>
</dbReference>
<sequence>MTCFQILLKEDNPALEYESWISDLAPHAIPSDLQRVNGINIKSPEQWKRRLVPLFARNKTVVDFYLSRVVFPKEAKEFPTKLSCFGWDLAEEKDHVTTGFSGTNDGRYLLPTSITQRDPDHQLATSAKVLAYLLQPENRHYMCTIGEDGERRTAREFLELLVSQKPEIRVLLDVGAQMLELSNGALATAWLELKPDAQAAIYFDDYEELTLGKCVVYLDDAHTRGTDIKFPLGFRAAVTLGPKVTKDRLAQGCMRMRKLGHGHSVMFFAPREVDRNIRSVSSIDDTNVIDAADILRWTILETCDEIQHRAPQWAQQGADHAFRYDAWSSYCDDEFTSEELAEAWLQPEAKSLEELYAPGRSDGQVDTSDPLIQQRLADLGILSVAHSGMDEEQEREVVHEIEREKQVERSRKVPAASHRLHGDVETFVRLGSIPRGSTAFLKIFDSLTNTTAAFTERVKADEYLRAVNWVISSDEVQPPILVVVSPYEAHQLLPKIRSSKTVHLHIYTPRMLQSMSPCDDLKLYSIPAVPDTWTAPLFLVDHLNVFAGQLYLRDYRTYIQLCRFLCLQARDLEADGDFTVQSDGFIKPEDRPPRARTGGSFQASPIPSLKRLSGLRTKGMLYAPTHMGKILDARLLTEDDFCDQTHDDGPNRTPDSTLSDGNLLGAEHLLCIVSWFLLSRLLSGAFFSVLTTSLLWFSFTLDPN</sequence>
<protein>
    <recommendedName>
        <fullName evidence="2">ubiquitinyl hydrolase 1</fullName>
        <ecNumber evidence="2">3.4.19.12</ecNumber>
    </recommendedName>
</protein>
<reference evidence="8" key="2">
    <citation type="submission" date="2015-01" db="EMBL/GenBank/DDBJ databases">
        <title>Evolutionary Origins and Diversification of the Mycorrhizal Mutualists.</title>
        <authorList>
            <consortium name="DOE Joint Genome Institute"/>
            <consortium name="Mycorrhizal Genomics Consortium"/>
            <person name="Kohler A."/>
            <person name="Kuo A."/>
            <person name="Nagy L.G."/>
            <person name="Floudas D."/>
            <person name="Copeland A."/>
            <person name="Barry K.W."/>
            <person name="Cichocki N."/>
            <person name="Veneault-Fourrey C."/>
            <person name="LaButti K."/>
            <person name="Lindquist E.A."/>
            <person name="Lipzen A."/>
            <person name="Lundell T."/>
            <person name="Morin E."/>
            <person name="Murat C."/>
            <person name="Riley R."/>
            <person name="Ohm R."/>
            <person name="Sun H."/>
            <person name="Tunlid A."/>
            <person name="Henrissat B."/>
            <person name="Grigoriev I.V."/>
            <person name="Hibbett D.S."/>
            <person name="Martin F."/>
        </authorList>
    </citation>
    <scope>NUCLEOTIDE SEQUENCE [LARGE SCALE GENOMIC DNA]</scope>
    <source>
        <strain evidence="8">ATCC 200175</strain>
    </source>
</reference>
<reference evidence="7 8" key="1">
    <citation type="submission" date="2014-06" db="EMBL/GenBank/DDBJ databases">
        <authorList>
            <consortium name="DOE Joint Genome Institute"/>
            <person name="Kuo A."/>
            <person name="Kohler A."/>
            <person name="Nagy L.G."/>
            <person name="Floudas D."/>
            <person name="Copeland A."/>
            <person name="Barry K.W."/>
            <person name="Cichocki N."/>
            <person name="Veneault-Fourrey C."/>
            <person name="LaButti K."/>
            <person name="Lindquist E.A."/>
            <person name="Lipzen A."/>
            <person name="Lundell T."/>
            <person name="Morin E."/>
            <person name="Murat C."/>
            <person name="Sun H."/>
            <person name="Tunlid A."/>
            <person name="Henrissat B."/>
            <person name="Grigoriev I.V."/>
            <person name="Hibbett D.S."/>
            <person name="Martin F."/>
            <person name="Nordberg H.P."/>
            <person name="Cantor M.N."/>
            <person name="Hua S.X."/>
        </authorList>
    </citation>
    <scope>NUCLEOTIDE SEQUENCE [LARGE SCALE GENOMIC DNA]</scope>
    <source>
        <strain evidence="7 8">ATCC 200175</strain>
    </source>
</reference>
<gene>
    <name evidence="7" type="ORF">PAXINDRAFT_100558</name>
</gene>
<evidence type="ECO:0000313" key="8">
    <source>
        <dbReference type="Proteomes" id="UP000053647"/>
    </source>
</evidence>
<evidence type="ECO:0000256" key="6">
    <source>
        <dbReference type="ARBA" id="ARBA00022807"/>
    </source>
</evidence>
<name>A0A0C9TU07_PAXIN</name>
<comment type="catalytic activity">
    <reaction evidence="1">
        <text>Thiol-dependent hydrolysis of ester, thioester, amide, peptide and isopeptide bonds formed by the C-terminal Gly of ubiquitin (a 76-residue protein attached to proteins as an intracellular targeting signal).</text>
        <dbReference type="EC" id="3.4.19.12"/>
    </reaction>
</comment>
<dbReference type="InterPro" id="IPR051346">
    <property type="entry name" value="OTU_Deubiquitinase"/>
</dbReference>
<proteinExistence type="predicted"/>
<evidence type="ECO:0000313" key="7">
    <source>
        <dbReference type="EMBL" id="KIJ13708.1"/>
    </source>
</evidence>
<evidence type="ECO:0000256" key="2">
    <source>
        <dbReference type="ARBA" id="ARBA00012759"/>
    </source>
</evidence>
<evidence type="ECO:0000256" key="1">
    <source>
        <dbReference type="ARBA" id="ARBA00000707"/>
    </source>
</evidence>
<keyword evidence="6" id="KW-0788">Thiol protease</keyword>
<dbReference type="HOGENOM" id="CLU_007076_2_0_1"/>
<dbReference type="OrthoDB" id="3182339at2759"/>
<dbReference type="GO" id="GO:0006508">
    <property type="term" value="P:proteolysis"/>
    <property type="evidence" value="ECO:0007669"/>
    <property type="project" value="UniProtKB-KW"/>
</dbReference>
<evidence type="ECO:0000256" key="3">
    <source>
        <dbReference type="ARBA" id="ARBA00022670"/>
    </source>
</evidence>
<keyword evidence="8" id="KW-1185">Reference proteome</keyword>
<evidence type="ECO:0000256" key="4">
    <source>
        <dbReference type="ARBA" id="ARBA00022786"/>
    </source>
</evidence>
<dbReference type="GO" id="GO:0004843">
    <property type="term" value="F:cysteine-type deubiquitinase activity"/>
    <property type="evidence" value="ECO:0007669"/>
    <property type="project" value="UniProtKB-EC"/>
</dbReference>
<evidence type="ECO:0000256" key="5">
    <source>
        <dbReference type="ARBA" id="ARBA00022801"/>
    </source>
</evidence>
<dbReference type="Proteomes" id="UP000053647">
    <property type="component" value="Unassembled WGS sequence"/>
</dbReference>
<dbReference type="PANTHER" id="PTHR13367">
    <property type="entry name" value="UBIQUITIN THIOESTERASE"/>
    <property type="match status" value="1"/>
</dbReference>
<keyword evidence="4" id="KW-0833">Ubl conjugation pathway</keyword>